<dbReference type="EMBL" id="GFTR01003508">
    <property type="protein sequence ID" value="JAW12918.1"/>
    <property type="molecule type" value="Transcribed_RNA"/>
</dbReference>
<sequence>MEFLHLLKFSSLLFLLICIIVSLPKLSPISFTVTLVFIVNFDSPNELLLFEVSSSLILKGDSAISLIGRFLRFLYLLVFTSFISVCERRVEFLLSLFSTNIPEFTNLMVLSSLFTDSNDSVFEFLYSQLLSSLFSVSNIPDLGSISFEFSEDPEELSILFMPLTLFVLFPFFLSLNVTVSVGKRLMPDTEGAVDVEGEACVVLSLGEV</sequence>
<evidence type="ECO:0000256" key="1">
    <source>
        <dbReference type="SAM" id="Phobius"/>
    </source>
</evidence>
<keyword evidence="1" id="KW-0812">Transmembrane</keyword>
<protein>
    <submittedName>
        <fullName evidence="2">Uncharacterized protein</fullName>
    </submittedName>
</protein>
<feature type="transmembrane region" description="Helical" evidence="1">
    <location>
        <begin position="156"/>
        <end position="177"/>
    </location>
</feature>
<feature type="transmembrane region" description="Helical" evidence="1">
    <location>
        <begin position="12"/>
        <end position="39"/>
    </location>
</feature>
<feature type="transmembrane region" description="Helical" evidence="1">
    <location>
        <begin position="92"/>
        <end position="114"/>
    </location>
</feature>
<reference evidence="2" key="1">
    <citation type="journal article" date="2018" name="PLoS Negl. Trop. Dis.">
        <title>An insight into the salivary gland and fat body transcriptome of Panstrongylus lignarius (Hemiptera: Heteroptera), the main vector of Chagas disease in Peru.</title>
        <authorList>
            <person name="Nevoa J.C."/>
            <person name="Mendes M.T."/>
            <person name="da Silva M.V."/>
            <person name="Soares S.C."/>
            <person name="Oliveira C.J.F."/>
            <person name="Ribeiro J.M.C."/>
        </authorList>
    </citation>
    <scope>NUCLEOTIDE SEQUENCE</scope>
</reference>
<keyword evidence="1" id="KW-1133">Transmembrane helix</keyword>
<name>A0A224XSX0_9HEMI</name>
<organism evidence="2">
    <name type="scientific">Panstrongylus lignarius</name>
    <dbReference type="NCBI Taxonomy" id="156445"/>
    <lineage>
        <taxon>Eukaryota</taxon>
        <taxon>Metazoa</taxon>
        <taxon>Ecdysozoa</taxon>
        <taxon>Arthropoda</taxon>
        <taxon>Hexapoda</taxon>
        <taxon>Insecta</taxon>
        <taxon>Pterygota</taxon>
        <taxon>Neoptera</taxon>
        <taxon>Paraneoptera</taxon>
        <taxon>Hemiptera</taxon>
        <taxon>Heteroptera</taxon>
        <taxon>Panheteroptera</taxon>
        <taxon>Cimicomorpha</taxon>
        <taxon>Reduviidae</taxon>
        <taxon>Triatominae</taxon>
        <taxon>Panstrongylus</taxon>
    </lineage>
</organism>
<proteinExistence type="predicted"/>
<evidence type="ECO:0000313" key="2">
    <source>
        <dbReference type="EMBL" id="JAW12918.1"/>
    </source>
</evidence>
<dbReference type="AlphaFoldDB" id="A0A224XSX0"/>
<feature type="transmembrane region" description="Helical" evidence="1">
    <location>
        <begin position="63"/>
        <end position="85"/>
    </location>
</feature>
<keyword evidence="1" id="KW-0472">Membrane</keyword>
<accession>A0A224XSX0</accession>